<reference evidence="2" key="1">
    <citation type="submission" date="2021-01" db="UniProtKB">
        <authorList>
            <consortium name="EnsemblMetazoa"/>
        </authorList>
    </citation>
    <scope>IDENTIFICATION</scope>
</reference>
<dbReference type="KEGG" id="nvi:107980708"/>
<sequence>MFPKYCLTFCSFVLLVAVASSSQQVQSHEDKVNNVQNTELSKDSVEARNPALAIAVRILQQAFRWAAKHCLRQAANNCRQHWKNPKALVNCARGFLRANKGRCVVG</sequence>
<dbReference type="Proteomes" id="UP000002358">
    <property type="component" value="Chromosome 1"/>
</dbReference>
<evidence type="ECO:0000256" key="1">
    <source>
        <dbReference type="SAM" id="SignalP"/>
    </source>
</evidence>
<feature type="signal peptide" evidence="1">
    <location>
        <begin position="1"/>
        <end position="21"/>
    </location>
</feature>
<evidence type="ECO:0008006" key="4">
    <source>
        <dbReference type="Google" id="ProtNLM"/>
    </source>
</evidence>
<keyword evidence="3" id="KW-1185">Reference proteome</keyword>
<evidence type="ECO:0000313" key="3">
    <source>
        <dbReference type="Proteomes" id="UP000002358"/>
    </source>
</evidence>
<dbReference type="EnsemblMetazoa" id="XM_016982416">
    <property type="protein sequence ID" value="XP_016837905"/>
    <property type="gene ID" value="LOC107980708"/>
</dbReference>
<dbReference type="AlphaFoldDB" id="A0A7M7IV92"/>
<proteinExistence type="predicted"/>
<gene>
    <name evidence="2" type="primary">107980708</name>
</gene>
<evidence type="ECO:0000313" key="2">
    <source>
        <dbReference type="EnsemblMetazoa" id="XP_016837905"/>
    </source>
</evidence>
<dbReference type="OrthoDB" id="7696725at2759"/>
<feature type="chain" id="PRO_5029613068" description="Secreted protein" evidence="1">
    <location>
        <begin position="22"/>
        <end position="106"/>
    </location>
</feature>
<accession>A0A7M7IV92</accession>
<keyword evidence="1" id="KW-0732">Signal</keyword>
<name>A0A7M7IV92_NASVI</name>
<organism evidence="2 3">
    <name type="scientific">Nasonia vitripennis</name>
    <name type="common">Parasitic wasp</name>
    <dbReference type="NCBI Taxonomy" id="7425"/>
    <lineage>
        <taxon>Eukaryota</taxon>
        <taxon>Metazoa</taxon>
        <taxon>Ecdysozoa</taxon>
        <taxon>Arthropoda</taxon>
        <taxon>Hexapoda</taxon>
        <taxon>Insecta</taxon>
        <taxon>Pterygota</taxon>
        <taxon>Neoptera</taxon>
        <taxon>Endopterygota</taxon>
        <taxon>Hymenoptera</taxon>
        <taxon>Apocrita</taxon>
        <taxon>Proctotrupomorpha</taxon>
        <taxon>Chalcidoidea</taxon>
        <taxon>Pteromalidae</taxon>
        <taxon>Pteromalinae</taxon>
        <taxon>Nasonia</taxon>
    </lineage>
</organism>
<protein>
    <recommendedName>
        <fullName evidence="4">Secreted protein</fullName>
    </recommendedName>
</protein>
<dbReference type="InParanoid" id="A0A7M7IV92"/>